<dbReference type="Proteomes" id="UP001486207">
    <property type="component" value="Unassembled WGS sequence"/>
</dbReference>
<reference evidence="3 4" key="1">
    <citation type="submission" date="2024-06" db="EMBL/GenBank/DDBJ databases">
        <title>The Natural Products Discovery Center: Release of the First 8490 Sequenced Strains for Exploring Actinobacteria Biosynthetic Diversity.</title>
        <authorList>
            <person name="Kalkreuter E."/>
            <person name="Kautsar S.A."/>
            <person name="Yang D."/>
            <person name="Bader C.D."/>
            <person name="Teijaro C.N."/>
            <person name="Fluegel L."/>
            <person name="Davis C.M."/>
            <person name="Simpson J.R."/>
            <person name="Lauterbach L."/>
            <person name="Steele A.D."/>
            <person name="Gui C."/>
            <person name="Meng S."/>
            <person name="Li G."/>
            <person name="Viehrig K."/>
            <person name="Ye F."/>
            <person name="Su P."/>
            <person name="Kiefer A.F."/>
            <person name="Nichols A."/>
            <person name="Cepeda A.J."/>
            <person name="Yan W."/>
            <person name="Fan B."/>
            <person name="Jiang Y."/>
            <person name="Adhikari A."/>
            <person name="Zheng C.-J."/>
            <person name="Schuster L."/>
            <person name="Cowan T.M."/>
            <person name="Smanski M.J."/>
            <person name="Chevrette M.G."/>
            <person name="De Carvalho L.P.S."/>
            <person name="Shen B."/>
        </authorList>
    </citation>
    <scope>NUCLEOTIDE SEQUENCE [LARGE SCALE GENOMIC DNA]</scope>
    <source>
        <strain evidence="3 4">NPDC000155</strain>
    </source>
</reference>
<comment type="caution">
    <text evidence="3">The sequence shown here is derived from an EMBL/GenBank/DDBJ whole genome shotgun (WGS) entry which is preliminary data.</text>
</comment>
<keyword evidence="2" id="KW-0732">Signal</keyword>
<evidence type="ECO:0008006" key="5">
    <source>
        <dbReference type="Google" id="ProtNLM"/>
    </source>
</evidence>
<accession>A0ABV1Y3H9</accession>
<name>A0ABV1Y3H9_9ACTN</name>
<organism evidence="3 4">
    <name type="scientific">Streptomyces lanatus</name>
    <dbReference type="NCBI Taxonomy" id="66900"/>
    <lineage>
        <taxon>Bacteria</taxon>
        <taxon>Bacillati</taxon>
        <taxon>Actinomycetota</taxon>
        <taxon>Actinomycetes</taxon>
        <taxon>Kitasatosporales</taxon>
        <taxon>Streptomycetaceae</taxon>
        <taxon>Streptomyces</taxon>
    </lineage>
</organism>
<feature type="signal peptide" evidence="2">
    <location>
        <begin position="1"/>
        <end position="35"/>
    </location>
</feature>
<protein>
    <recommendedName>
        <fullName evidence="5">Secreted protein</fullName>
    </recommendedName>
</protein>
<sequence length="137" mass="14346">MPTHSRTPASWRRFVPAIRATLVMALMLCAVIHGATEQTHASVPLPAAASVAVTAGGDPHGPHGPHGPYESEDCAADAIVRSAAPSAEDLPLGAMALVVLIALSVLVGRPLVRPSPRGRRSARTGRVALVRTSRWRI</sequence>
<feature type="chain" id="PRO_5047300922" description="Secreted protein" evidence="2">
    <location>
        <begin position="36"/>
        <end position="137"/>
    </location>
</feature>
<evidence type="ECO:0000256" key="2">
    <source>
        <dbReference type="SAM" id="SignalP"/>
    </source>
</evidence>
<dbReference type="RefSeq" id="WP_229912376.1">
    <property type="nucleotide sequence ID" value="NZ_BNBM01000022.1"/>
</dbReference>
<feature type="transmembrane region" description="Helical" evidence="1">
    <location>
        <begin position="92"/>
        <end position="112"/>
    </location>
</feature>
<keyword evidence="1" id="KW-0472">Membrane</keyword>
<gene>
    <name evidence="3" type="ORF">ABT384_37300</name>
</gene>
<keyword evidence="1" id="KW-0812">Transmembrane</keyword>
<evidence type="ECO:0000313" key="4">
    <source>
        <dbReference type="Proteomes" id="UP001486207"/>
    </source>
</evidence>
<keyword evidence="1" id="KW-1133">Transmembrane helix</keyword>
<evidence type="ECO:0000256" key="1">
    <source>
        <dbReference type="SAM" id="Phobius"/>
    </source>
</evidence>
<keyword evidence="4" id="KW-1185">Reference proteome</keyword>
<dbReference type="EMBL" id="JBEPFB010000023">
    <property type="protein sequence ID" value="MER7378288.1"/>
    <property type="molecule type" value="Genomic_DNA"/>
</dbReference>
<evidence type="ECO:0000313" key="3">
    <source>
        <dbReference type="EMBL" id="MER7378288.1"/>
    </source>
</evidence>
<proteinExistence type="predicted"/>